<comment type="caution">
    <text evidence="4">The sequence shown here is derived from an EMBL/GenBank/DDBJ whole genome shotgun (WGS) entry which is preliminary data.</text>
</comment>
<feature type="domain" description="ABC transporter" evidence="3">
    <location>
        <begin position="5"/>
        <end position="231"/>
    </location>
</feature>
<proteinExistence type="predicted"/>
<dbReference type="OrthoDB" id="9778547at2"/>
<dbReference type="GO" id="GO:0005524">
    <property type="term" value="F:ATP binding"/>
    <property type="evidence" value="ECO:0007669"/>
    <property type="project" value="UniProtKB-KW"/>
</dbReference>
<keyword evidence="5" id="KW-1185">Reference proteome</keyword>
<dbReference type="PANTHER" id="PTHR43158">
    <property type="entry name" value="SKFA PEPTIDE EXPORT ATP-BINDING PROTEIN SKFE"/>
    <property type="match status" value="1"/>
</dbReference>
<dbReference type="InterPro" id="IPR027417">
    <property type="entry name" value="P-loop_NTPase"/>
</dbReference>
<evidence type="ECO:0000313" key="4">
    <source>
        <dbReference type="EMBL" id="KKB07354.1"/>
    </source>
</evidence>
<dbReference type="EMBL" id="JZEY01000061">
    <property type="protein sequence ID" value="KKB07354.1"/>
    <property type="molecule type" value="Genomic_DNA"/>
</dbReference>
<accession>A0A0F5FEL0</accession>
<dbReference type="PANTHER" id="PTHR43158:SF5">
    <property type="entry name" value="ABC TRANSPORTER, ATP-BINDING PROTEIN"/>
    <property type="match status" value="1"/>
</dbReference>
<gene>
    <name evidence="4" type="ORF">VE26_11250</name>
</gene>
<sequence length="292" mass="31414">MSPLLTISDLAVRYGNDVAIDGLSLTLEGHGIHGLLGRNGSGKSSLLSVIAGLRKATAGTVMLDGQPVFENEAATTRICLIRESGDTVEDSETIATALRYAADMRPHWDQAYAERLLGTFGLERKSRVGKLSRGQRSALGCVLGLAARSPVTLFDEVYLGLDAPSRYAFYEALLADYLEHPRLIVLSTHLIEEVARLFSDVIIIHCGKLVLREDAETMTTRGASLIGPADAIGRATLGMNVLAERSLGPTRSVAVYGATETLLDRARDEGLEIGPLSLQDLFVHLTAQGDRK</sequence>
<dbReference type="InterPro" id="IPR003439">
    <property type="entry name" value="ABC_transporter-like_ATP-bd"/>
</dbReference>
<dbReference type="Gene3D" id="3.40.50.300">
    <property type="entry name" value="P-loop containing nucleotide triphosphate hydrolases"/>
    <property type="match status" value="1"/>
</dbReference>
<evidence type="ECO:0000256" key="1">
    <source>
        <dbReference type="ARBA" id="ARBA00022741"/>
    </source>
</evidence>
<keyword evidence="1" id="KW-0547">Nucleotide-binding</keyword>
<dbReference type="Proteomes" id="UP000033649">
    <property type="component" value="Unassembled WGS sequence"/>
</dbReference>
<dbReference type="STRING" id="429727.VE26_11250"/>
<evidence type="ECO:0000313" key="5">
    <source>
        <dbReference type="Proteomes" id="UP000033649"/>
    </source>
</evidence>
<reference evidence="4 5" key="1">
    <citation type="submission" date="2015-03" db="EMBL/GenBank/DDBJ databases">
        <authorList>
            <person name="Hassan Y."/>
            <person name="Lepp D."/>
            <person name="Li X.-Z."/>
            <person name="Zhou T."/>
        </authorList>
    </citation>
    <scope>NUCLEOTIDE SEQUENCE [LARGE SCALE GENOMIC DNA]</scope>
    <source>
        <strain evidence="4 5">IPL18</strain>
    </source>
</reference>
<dbReference type="PATRIC" id="fig|429727.3.peg.2319"/>
<dbReference type="AlphaFoldDB" id="A0A0F5FEL0"/>
<keyword evidence="2" id="KW-0067">ATP-binding</keyword>
<dbReference type="GO" id="GO:0016887">
    <property type="term" value="F:ATP hydrolysis activity"/>
    <property type="evidence" value="ECO:0007669"/>
    <property type="project" value="InterPro"/>
</dbReference>
<evidence type="ECO:0000259" key="3">
    <source>
        <dbReference type="PROSITE" id="PS50893"/>
    </source>
</evidence>
<evidence type="ECO:0000256" key="2">
    <source>
        <dbReference type="ARBA" id="ARBA00022840"/>
    </source>
</evidence>
<organism evidence="4 5">
    <name type="scientific">Devosia chinhatensis</name>
    <dbReference type="NCBI Taxonomy" id="429727"/>
    <lineage>
        <taxon>Bacteria</taxon>
        <taxon>Pseudomonadati</taxon>
        <taxon>Pseudomonadota</taxon>
        <taxon>Alphaproteobacteria</taxon>
        <taxon>Hyphomicrobiales</taxon>
        <taxon>Devosiaceae</taxon>
        <taxon>Devosia</taxon>
    </lineage>
</organism>
<protein>
    <submittedName>
        <fullName evidence="4">ABC transporter</fullName>
    </submittedName>
</protein>
<dbReference type="RefSeq" id="WP_046105383.1">
    <property type="nucleotide sequence ID" value="NZ_JZEY01000061.1"/>
</dbReference>
<name>A0A0F5FEL0_9HYPH</name>
<dbReference type="PROSITE" id="PS50893">
    <property type="entry name" value="ABC_TRANSPORTER_2"/>
    <property type="match status" value="1"/>
</dbReference>
<dbReference type="Pfam" id="PF00005">
    <property type="entry name" value="ABC_tran"/>
    <property type="match status" value="1"/>
</dbReference>
<dbReference type="SUPFAM" id="SSF52540">
    <property type="entry name" value="P-loop containing nucleoside triphosphate hydrolases"/>
    <property type="match status" value="1"/>
</dbReference>